<dbReference type="Proteomes" id="UP000218824">
    <property type="component" value="Chromosome"/>
</dbReference>
<accession>A0AAU9AF34</accession>
<gene>
    <name evidence="1" type="ORF">LEN_2245</name>
</gene>
<protein>
    <submittedName>
        <fullName evidence="1">Uncharacterized protein</fullName>
    </submittedName>
</protein>
<dbReference type="AlphaFoldDB" id="A0AAU9AF34"/>
<sequence length="79" mass="8336">MAQARIFADFADAAADGCLRLSARATVDDVRRLGVQLRPGLVLALSDGQRMALAQVVDCEACGARHARLLSEPAALELS</sequence>
<evidence type="ECO:0000313" key="1">
    <source>
        <dbReference type="EMBL" id="BAV97732.1"/>
    </source>
</evidence>
<evidence type="ECO:0000313" key="2">
    <source>
        <dbReference type="Proteomes" id="UP000218824"/>
    </source>
</evidence>
<reference evidence="1 2" key="1">
    <citation type="journal article" date="2017" name="DNA Res.">
        <title>Complete genome sequence and expression profile of the commercial lytic enzyme producer Lysobacter enzymogenes M497-1.</title>
        <authorList>
            <person name="Takami H."/>
            <person name="Toyoda A."/>
            <person name="Uchiyama I."/>
            <person name="Itoh T."/>
            <person name="Takaki Y."/>
            <person name="Arai W."/>
            <person name="Nishi S."/>
            <person name="Kawai M."/>
            <person name="Shinya K."/>
            <person name="Ikeda H."/>
        </authorList>
    </citation>
    <scope>NUCLEOTIDE SEQUENCE [LARGE SCALE GENOMIC DNA]</scope>
    <source>
        <strain evidence="1 2">M497-1</strain>
    </source>
</reference>
<name>A0AAU9AF34_LYSEN</name>
<organism evidence="1 2">
    <name type="scientific">Lysobacter enzymogenes</name>
    <dbReference type="NCBI Taxonomy" id="69"/>
    <lineage>
        <taxon>Bacteria</taxon>
        <taxon>Pseudomonadati</taxon>
        <taxon>Pseudomonadota</taxon>
        <taxon>Gammaproteobacteria</taxon>
        <taxon>Lysobacterales</taxon>
        <taxon>Lysobacteraceae</taxon>
        <taxon>Lysobacter</taxon>
    </lineage>
</organism>
<proteinExistence type="predicted"/>
<dbReference type="KEGG" id="lem:LEN_2245"/>
<dbReference type="EMBL" id="AP014940">
    <property type="protein sequence ID" value="BAV97732.1"/>
    <property type="molecule type" value="Genomic_DNA"/>
</dbReference>